<keyword evidence="3" id="KW-1185">Reference proteome</keyword>
<organism evidence="2 3">
    <name type="scientific">Mycena metata</name>
    <dbReference type="NCBI Taxonomy" id="1033252"/>
    <lineage>
        <taxon>Eukaryota</taxon>
        <taxon>Fungi</taxon>
        <taxon>Dikarya</taxon>
        <taxon>Basidiomycota</taxon>
        <taxon>Agaricomycotina</taxon>
        <taxon>Agaricomycetes</taxon>
        <taxon>Agaricomycetidae</taxon>
        <taxon>Agaricales</taxon>
        <taxon>Marasmiineae</taxon>
        <taxon>Mycenaceae</taxon>
        <taxon>Mycena</taxon>
    </lineage>
</organism>
<comment type="caution">
    <text evidence="2">The sequence shown here is derived from an EMBL/GenBank/DDBJ whole genome shotgun (WGS) entry which is preliminary data.</text>
</comment>
<name>A0AAD7MSZ6_9AGAR</name>
<protein>
    <submittedName>
        <fullName evidence="2">Uncharacterized protein</fullName>
    </submittedName>
</protein>
<evidence type="ECO:0000256" key="1">
    <source>
        <dbReference type="SAM" id="MobiDB-lite"/>
    </source>
</evidence>
<sequence>MFSATPCQRQLGCNDERRSGAERGRSFGWRIAGAESGIWMRDERRKGRPAADEQGREQSWRECREWGRRPRGALPLHFNAAEQFVGNTCRNPSPPLQKRATAPDRRCSARAAMRKKHSAPYAGSAFTSLFEDPVEAVHLSVSAHVQIMTNDTCPAEHAVYVDGEETDLLEWGMSRTTTCPFDFSLAPHARLCIVLVWEDNVYTAQ</sequence>
<accession>A0AAD7MSZ6</accession>
<dbReference type="EMBL" id="JARKIB010000149">
    <property type="protein sequence ID" value="KAJ7731864.1"/>
    <property type="molecule type" value="Genomic_DNA"/>
</dbReference>
<evidence type="ECO:0000313" key="2">
    <source>
        <dbReference type="EMBL" id="KAJ7731864.1"/>
    </source>
</evidence>
<dbReference type="Proteomes" id="UP001215598">
    <property type="component" value="Unassembled WGS sequence"/>
</dbReference>
<evidence type="ECO:0000313" key="3">
    <source>
        <dbReference type="Proteomes" id="UP001215598"/>
    </source>
</evidence>
<feature type="region of interest" description="Disordered" evidence="1">
    <location>
        <begin position="1"/>
        <end position="21"/>
    </location>
</feature>
<reference evidence="2" key="1">
    <citation type="submission" date="2023-03" db="EMBL/GenBank/DDBJ databases">
        <title>Massive genome expansion in bonnet fungi (Mycena s.s.) driven by repeated elements and novel gene families across ecological guilds.</title>
        <authorList>
            <consortium name="Lawrence Berkeley National Laboratory"/>
            <person name="Harder C.B."/>
            <person name="Miyauchi S."/>
            <person name="Viragh M."/>
            <person name="Kuo A."/>
            <person name="Thoen E."/>
            <person name="Andreopoulos B."/>
            <person name="Lu D."/>
            <person name="Skrede I."/>
            <person name="Drula E."/>
            <person name="Henrissat B."/>
            <person name="Morin E."/>
            <person name="Kohler A."/>
            <person name="Barry K."/>
            <person name="LaButti K."/>
            <person name="Morin E."/>
            <person name="Salamov A."/>
            <person name="Lipzen A."/>
            <person name="Mereny Z."/>
            <person name="Hegedus B."/>
            <person name="Baldrian P."/>
            <person name="Stursova M."/>
            <person name="Weitz H."/>
            <person name="Taylor A."/>
            <person name="Grigoriev I.V."/>
            <person name="Nagy L.G."/>
            <person name="Martin F."/>
            <person name="Kauserud H."/>
        </authorList>
    </citation>
    <scope>NUCLEOTIDE SEQUENCE</scope>
    <source>
        <strain evidence="2">CBHHK182m</strain>
    </source>
</reference>
<proteinExistence type="predicted"/>
<dbReference type="AlphaFoldDB" id="A0AAD7MSZ6"/>
<gene>
    <name evidence="2" type="ORF">B0H16DRAFT_1733052</name>
</gene>